<keyword evidence="5" id="KW-1185">Reference proteome</keyword>
<dbReference type="Pfam" id="PF01935">
    <property type="entry name" value="DUF87"/>
    <property type="match status" value="1"/>
</dbReference>
<dbReference type="PANTHER" id="PTHR30121">
    <property type="entry name" value="UNCHARACTERIZED PROTEIN YJGR-RELATED"/>
    <property type="match status" value="1"/>
</dbReference>
<dbReference type="RefSeq" id="WP_160801751.1">
    <property type="nucleotide sequence ID" value="NZ_WUUL01000007.1"/>
</dbReference>
<gene>
    <name evidence="4" type="ORF">GSM42_11850</name>
</gene>
<evidence type="ECO:0000256" key="1">
    <source>
        <dbReference type="SAM" id="Phobius"/>
    </source>
</evidence>
<evidence type="ECO:0000313" key="4">
    <source>
        <dbReference type="EMBL" id="MXQ54393.1"/>
    </source>
</evidence>
<dbReference type="AlphaFoldDB" id="A0A6I4VTQ3"/>
<dbReference type="InterPro" id="IPR032689">
    <property type="entry name" value="TraG-D_C"/>
</dbReference>
<dbReference type="SUPFAM" id="SSF52540">
    <property type="entry name" value="P-loop containing nucleoside triphosphate hydrolases"/>
    <property type="match status" value="1"/>
</dbReference>
<organism evidence="4 5">
    <name type="scientific">Shimazuella alba</name>
    <dbReference type="NCBI Taxonomy" id="2690964"/>
    <lineage>
        <taxon>Bacteria</taxon>
        <taxon>Bacillati</taxon>
        <taxon>Bacillota</taxon>
        <taxon>Bacilli</taxon>
        <taxon>Bacillales</taxon>
        <taxon>Thermoactinomycetaceae</taxon>
        <taxon>Shimazuella</taxon>
    </lineage>
</organism>
<dbReference type="EMBL" id="WUUL01000007">
    <property type="protein sequence ID" value="MXQ54393.1"/>
    <property type="molecule type" value="Genomic_DNA"/>
</dbReference>
<dbReference type="InterPro" id="IPR051162">
    <property type="entry name" value="T4SS_component"/>
</dbReference>
<dbReference type="Proteomes" id="UP000430692">
    <property type="component" value="Unassembled WGS sequence"/>
</dbReference>
<name>A0A6I4VTQ3_9BACL</name>
<dbReference type="Gene3D" id="3.40.50.300">
    <property type="entry name" value="P-loop containing nucleotide triphosphate hydrolases"/>
    <property type="match status" value="2"/>
</dbReference>
<comment type="caution">
    <text evidence="4">The sequence shown here is derived from an EMBL/GenBank/DDBJ whole genome shotgun (WGS) entry which is preliminary data.</text>
</comment>
<feature type="domain" description="TraD/TraG TraM recognition site" evidence="3">
    <location>
        <begin position="440"/>
        <end position="557"/>
    </location>
</feature>
<keyword evidence="1" id="KW-0812">Transmembrane</keyword>
<dbReference type="InterPro" id="IPR027417">
    <property type="entry name" value="P-loop_NTPase"/>
</dbReference>
<reference evidence="4 5" key="1">
    <citation type="submission" date="2019-12" db="EMBL/GenBank/DDBJ databases">
        <title>Whole-genome analyses of novel actinobacteria.</title>
        <authorList>
            <person name="Sahin N."/>
            <person name="Saygin H."/>
        </authorList>
    </citation>
    <scope>NUCLEOTIDE SEQUENCE [LARGE SCALE GENOMIC DNA]</scope>
    <source>
        <strain evidence="4 5">KC615</strain>
    </source>
</reference>
<dbReference type="InterPro" id="IPR002789">
    <property type="entry name" value="HerA_central"/>
</dbReference>
<evidence type="ECO:0000259" key="3">
    <source>
        <dbReference type="Pfam" id="PF12696"/>
    </source>
</evidence>
<dbReference type="CDD" id="cd01127">
    <property type="entry name" value="TrwB_TraG_TraD_VirD4"/>
    <property type="match status" value="1"/>
</dbReference>
<sequence>MESNSSSGSSAASNESLMITLFWFFLQFALLIVLLIPCILALILIIVGKIYNWKPWWLMVTGAIFTCIMALFGYITQYIDIVVTYWNMSKTILNNFALSLPRLDYPWASSLDVIWNYIPTATLLAIPASLGMGTLLGGIGLWLIIHRPELIRLPINIKKGHKEEKVTFPKGVKLPQLDHGVALGVDKKGKPVLVTDEELNMHALVLGATGAGKTNTLMVILESAIRREKPVIFVDGKGDPGLVTDLEKLALKYDRPFQAFSYGGKLHYNPLKHGNETELKDKLIAAEEWTEAYYKRAAERYLQLVFRVIKLRNVPPDLVNVQKLLETKTLLKWVKKVRLNKEEEEEIKDYVNGLDAGHKSAIDGLKDRLALMTESNVGPLFKDDGKALDLLEAVLDKRVVIMSLSGLSYSSFTPALGAMIVEDLKSVAAAITERGRDDHIYVVLDEFNLFAGEQVVNMINKSRSAGFCCLIATQELADLAIAGGDELVDQVIGNTNVKIVHRQDVPDSAEYMAGVVGTHIVYRKSLNTEETIIGKRPTGVGNVSDEEVYVVHPNTLKTLGRGQAVVIRKIPDLLIDLTQVQAAPK</sequence>
<keyword evidence="1" id="KW-1133">Transmembrane helix</keyword>
<dbReference type="Pfam" id="PF12696">
    <property type="entry name" value="TraG-D_C"/>
    <property type="match status" value="1"/>
</dbReference>
<proteinExistence type="predicted"/>
<feature type="transmembrane region" description="Helical" evidence="1">
    <location>
        <begin position="20"/>
        <end position="47"/>
    </location>
</feature>
<feature type="domain" description="Helicase HerA central" evidence="2">
    <location>
        <begin position="192"/>
        <end position="239"/>
    </location>
</feature>
<keyword evidence="1" id="KW-0472">Membrane</keyword>
<evidence type="ECO:0000313" key="5">
    <source>
        <dbReference type="Proteomes" id="UP000430692"/>
    </source>
</evidence>
<evidence type="ECO:0000259" key="2">
    <source>
        <dbReference type="Pfam" id="PF01935"/>
    </source>
</evidence>
<protein>
    <submittedName>
        <fullName evidence="4">DUF853 family protein</fullName>
    </submittedName>
</protein>
<dbReference type="PANTHER" id="PTHR30121:SF6">
    <property type="entry name" value="SLR6007 PROTEIN"/>
    <property type="match status" value="1"/>
</dbReference>
<feature type="transmembrane region" description="Helical" evidence="1">
    <location>
        <begin position="56"/>
        <end position="79"/>
    </location>
</feature>
<accession>A0A6I4VTQ3</accession>
<feature type="transmembrane region" description="Helical" evidence="1">
    <location>
        <begin position="117"/>
        <end position="145"/>
    </location>
</feature>